<dbReference type="AlphaFoldDB" id="A0A0F9YFS8"/>
<gene>
    <name evidence="2" type="ORF">UR19_C0003G0084</name>
</gene>
<protein>
    <submittedName>
        <fullName evidence="2">Uncharacterized protein</fullName>
    </submittedName>
</protein>
<proteinExistence type="predicted"/>
<evidence type="ECO:0000313" key="2">
    <source>
        <dbReference type="EMBL" id="KKP30248.1"/>
    </source>
</evidence>
<name>A0A0F9YFS8_9BACT</name>
<dbReference type="EMBL" id="LBOG01000003">
    <property type="protein sequence ID" value="KKP30248.1"/>
    <property type="molecule type" value="Genomic_DNA"/>
</dbReference>
<evidence type="ECO:0000256" key="1">
    <source>
        <dbReference type="SAM" id="Phobius"/>
    </source>
</evidence>
<evidence type="ECO:0000313" key="3">
    <source>
        <dbReference type="Proteomes" id="UP000034934"/>
    </source>
</evidence>
<feature type="transmembrane region" description="Helical" evidence="1">
    <location>
        <begin position="7"/>
        <end position="25"/>
    </location>
</feature>
<organism evidence="2 3">
    <name type="scientific">Candidatus Nomurabacteria bacterium GW2011_GWF1_31_48</name>
    <dbReference type="NCBI Taxonomy" id="1618767"/>
    <lineage>
        <taxon>Bacteria</taxon>
        <taxon>Candidatus Nomuraibacteriota</taxon>
    </lineage>
</organism>
<keyword evidence="1" id="KW-0472">Membrane</keyword>
<accession>A0A0F9YFS8</accession>
<keyword evidence="1" id="KW-0812">Transmembrane</keyword>
<keyword evidence="1" id="KW-1133">Transmembrane helix</keyword>
<sequence>MSSKIKNIIIFMVIGVSLILIYVFLIKKAPEENNLISSNSSSFDPMFSTSDTPNGDSFAVSQDFLSVLLGVKNIRLDDSIFSNKAFINLHDSSILLTSPGGEGRINPFAPIGSDQIIKLSDTVEKEKEIEKEMP</sequence>
<dbReference type="Proteomes" id="UP000034934">
    <property type="component" value="Unassembled WGS sequence"/>
</dbReference>
<comment type="caution">
    <text evidence="2">The sequence shown here is derived from an EMBL/GenBank/DDBJ whole genome shotgun (WGS) entry which is preliminary data.</text>
</comment>
<reference evidence="2 3" key="1">
    <citation type="journal article" date="2015" name="Nature">
        <title>rRNA introns, odd ribosomes, and small enigmatic genomes across a large radiation of phyla.</title>
        <authorList>
            <person name="Brown C.T."/>
            <person name="Hug L.A."/>
            <person name="Thomas B.C."/>
            <person name="Sharon I."/>
            <person name="Castelle C.J."/>
            <person name="Singh A."/>
            <person name="Wilkins M.J."/>
            <person name="Williams K.H."/>
            <person name="Banfield J.F."/>
        </authorList>
    </citation>
    <scope>NUCLEOTIDE SEQUENCE [LARGE SCALE GENOMIC DNA]</scope>
</reference>